<reference evidence="1 2" key="1">
    <citation type="submission" date="2015-11" db="EMBL/GenBank/DDBJ databases">
        <title>Draft Genome Sequence of the Strain BR 10303 (Bradyrhizobium sp.) isolated from nodules of Centrolobium paraense.</title>
        <authorList>
            <person name="Zelli J.E."/>
            <person name="Simoes-Araujo J.L."/>
            <person name="Barauna A.C."/>
            <person name="Silva K."/>
        </authorList>
    </citation>
    <scope>NUCLEOTIDE SEQUENCE [LARGE SCALE GENOMIC DNA]</scope>
    <source>
        <strain evidence="1 2">BR 10303</strain>
    </source>
</reference>
<dbReference type="EMBL" id="LNCU01000042">
    <property type="protein sequence ID" value="KWV57400.1"/>
    <property type="molecule type" value="Genomic_DNA"/>
</dbReference>
<dbReference type="PANTHER" id="PTHR21192">
    <property type="entry name" value="NUCLEAR PROTEIN E3-3"/>
    <property type="match status" value="1"/>
</dbReference>
<dbReference type="RefSeq" id="WP_066505634.1">
    <property type="nucleotide sequence ID" value="NZ_LNCU01000042.1"/>
</dbReference>
<dbReference type="SUPFAM" id="SSF64076">
    <property type="entry name" value="MTH938-like"/>
    <property type="match status" value="1"/>
</dbReference>
<dbReference type="Pfam" id="PF04430">
    <property type="entry name" value="DUF498"/>
    <property type="match status" value="1"/>
</dbReference>
<dbReference type="InterPro" id="IPR007523">
    <property type="entry name" value="NDUFAF3/AAMDC"/>
</dbReference>
<dbReference type="OrthoDB" id="7351393at2"/>
<dbReference type="Gene3D" id="3.40.1230.10">
    <property type="entry name" value="MTH938-like"/>
    <property type="match status" value="1"/>
</dbReference>
<keyword evidence="2" id="KW-1185">Reference proteome</keyword>
<protein>
    <submittedName>
        <fullName evidence="1">Uncharacterized protein</fullName>
    </submittedName>
</protein>
<name>A0A109JYG5_9BRAD</name>
<comment type="caution">
    <text evidence="1">The sequence shown here is derived from an EMBL/GenBank/DDBJ whole genome shotgun (WGS) entry which is preliminary data.</text>
</comment>
<dbReference type="InterPro" id="IPR036748">
    <property type="entry name" value="MTH938-like_sf"/>
</dbReference>
<evidence type="ECO:0000313" key="2">
    <source>
        <dbReference type="Proteomes" id="UP000057737"/>
    </source>
</evidence>
<organism evidence="1 2">
    <name type="scientific">Bradyrhizobium macuxiense</name>
    <dbReference type="NCBI Taxonomy" id="1755647"/>
    <lineage>
        <taxon>Bacteria</taxon>
        <taxon>Pseudomonadati</taxon>
        <taxon>Pseudomonadota</taxon>
        <taxon>Alphaproteobacteria</taxon>
        <taxon>Hyphomicrobiales</taxon>
        <taxon>Nitrobacteraceae</taxon>
        <taxon>Bradyrhizobium</taxon>
    </lineage>
</organism>
<sequence>MVNPSDAPHLPRPAPIEAYGKGGFAFADMSHRGSLLCLPSGIWAWPVTRLQEIDQYSLAQVFEAANAIDTLIVGSGNDVWIPPKGLREALRAVRVVLEPMLTGPAIRTYNIMLGERRRVAAALIAVP</sequence>
<dbReference type="CDD" id="cd00248">
    <property type="entry name" value="Mth938-like"/>
    <property type="match status" value="1"/>
</dbReference>
<proteinExistence type="predicted"/>
<evidence type="ECO:0000313" key="1">
    <source>
        <dbReference type="EMBL" id="KWV57400.1"/>
    </source>
</evidence>
<dbReference type="Proteomes" id="UP000057737">
    <property type="component" value="Unassembled WGS sequence"/>
</dbReference>
<dbReference type="AlphaFoldDB" id="A0A109JYG5"/>
<gene>
    <name evidence="1" type="ORF">AS156_39510</name>
</gene>
<dbReference type="PANTHER" id="PTHR21192:SF2">
    <property type="entry name" value="NADH DEHYDROGENASE [UBIQUINONE] 1 ALPHA SUBCOMPLEX ASSEMBLY FACTOR 3"/>
    <property type="match status" value="1"/>
</dbReference>
<accession>A0A109JYG5</accession>